<name>A0A0E9UNV3_ANGAN</name>
<reference evidence="1" key="2">
    <citation type="journal article" date="2015" name="Fish Shellfish Immunol.">
        <title>Early steps in the European eel (Anguilla anguilla)-Vibrio vulnificus interaction in the gills: Role of the RtxA13 toxin.</title>
        <authorList>
            <person name="Callol A."/>
            <person name="Pajuelo D."/>
            <person name="Ebbesson L."/>
            <person name="Teles M."/>
            <person name="MacKenzie S."/>
            <person name="Amaro C."/>
        </authorList>
    </citation>
    <scope>NUCLEOTIDE SEQUENCE</scope>
</reference>
<evidence type="ECO:0000313" key="1">
    <source>
        <dbReference type="EMBL" id="JAH67549.1"/>
    </source>
</evidence>
<dbReference type="EMBL" id="GBXM01041028">
    <property type="protein sequence ID" value="JAH67549.1"/>
    <property type="molecule type" value="Transcribed_RNA"/>
</dbReference>
<protein>
    <submittedName>
        <fullName evidence="1">Uncharacterized protein</fullName>
    </submittedName>
</protein>
<organism evidence="1">
    <name type="scientific">Anguilla anguilla</name>
    <name type="common">European freshwater eel</name>
    <name type="synonym">Muraena anguilla</name>
    <dbReference type="NCBI Taxonomy" id="7936"/>
    <lineage>
        <taxon>Eukaryota</taxon>
        <taxon>Metazoa</taxon>
        <taxon>Chordata</taxon>
        <taxon>Craniata</taxon>
        <taxon>Vertebrata</taxon>
        <taxon>Euteleostomi</taxon>
        <taxon>Actinopterygii</taxon>
        <taxon>Neopterygii</taxon>
        <taxon>Teleostei</taxon>
        <taxon>Anguilliformes</taxon>
        <taxon>Anguillidae</taxon>
        <taxon>Anguilla</taxon>
    </lineage>
</organism>
<sequence>MVMGLIPGSSLKKVSGEAVRVYSFEIK</sequence>
<dbReference type="AlphaFoldDB" id="A0A0E9UNV3"/>
<proteinExistence type="predicted"/>
<reference evidence="1" key="1">
    <citation type="submission" date="2014-11" db="EMBL/GenBank/DDBJ databases">
        <authorList>
            <person name="Amaro Gonzalez C."/>
        </authorList>
    </citation>
    <scope>NUCLEOTIDE SEQUENCE</scope>
</reference>
<accession>A0A0E9UNV3</accession>